<dbReference type="PROSITE" id="PS51186">
    <property type="entry name" value="GNAT"/>
    <property type="match status" value="1"/>
</dbReference>
<dbReference type="InterPro" id="IPR051554">
    <property type="entry name" value="Acetyltransferase_Eis"/>
</dbReference>
<comment type="caution">
    <text evidence="2">The sequence shown here is derived from an EMBL/GenBank/DDBJ whole genome shotgun (WGS) entry which is preliminary data.</text>
</comment>
<accession>A0A412AZ76</accession>
<evidence type="ECO:0000313" key="3">
    <source>
        <dbReference type="Proteomes" id="UP000284751"/>
    </source>
</evidence>
<name>A0A412AZ76_9FIRM</name>
<dbReference type="PANTHER" id="PTHR37817:SF1">
    <property type="entry name" value="N-ACETYLTRANSFERASE EIS"/>
    <property type="match status" value="1"/>
</dbReference>
<sequence>MFRLSAKQDYPDLCGLWLEAFGENEESAKFVFESFSGYQHIYVLEEERAVVCMACAVPCSLQGKEGIYLYGVATKKSHRGKGLMSALLEYAEQEEKRKGAEFSVLIPQTPDLFAFYRRFGYETRFYRHAFSVESVPAATETLSASPVTAGGLASLRRANASRPFVQLNPKASQAVAEDLTLLKAECFATGRGYAVARKEKKQVLIEELFAQSPQAAAELVRRICEVYGCQQAKGYCGGGLFQAEQTMDFGMIKFLSKPFPMHGAYMALMLN</sequence>
<evidence type="ECO:0000313" key="2">
    <source>
        <dbReference type="EMBL" id="RGQ43289.1"/>
    </source>
</evidence>
<dbReference type="SUPFAM" id="SSF55729">
    <property type="entry name" value="Acyl-CoA N-acyltransferases (Nat)"/>
    <property type="match status" value="1"/>
</dbReference>
<dbReference type="CDD" id="cd04301">
    <property type="entry name" value="NAT_SF"/>
    <property type="match status" value="1"/>
</dbReference>
<protein>
    <submittedName>
        <fullName evidence="2">GNAT family N-acetyltransferase</fullName>
    </submittedName>
</protein>
<proteinExistence type="predicted"/>
<dbReference type="InterPro" id="IPR016181">
    <property type="entry name" value="Acyl_CoA_acyltransferase"/>
</dbReference>
<dbReference type="GO" id="GO:0030649">
    <property type="term" value="P:aminoglycoside antibiotic catabolic process"/>
    <property type="evidence" value="ECO:0007669"/>
    <property type="project" value="TreeGrafter"/>
</dbReference>
<dbReference type="Proteomes" id="UP000284751">
    <property type="component" value="Unassembled WGS sequence"/>
</dbReference>
<dbReference type="AlphaFoldDB" id="A0A412AZ76"/>
<dbReference type="EMBL" id="QRTC01000007">
    <property type="protein sequence ID" value="RGQ43289.1"/>
    <property type="molecule type" value="Genomic_DNA"/>
</dbReference>
<keyword evidence="2" id="KW-0808">Transferase</keyword>
<organism evidence="2 3">
    <name type="scientific">[Clostridium] leptum</name>
    <dbReference type="NCBI Taxonomy" id="1535"/>
    <lineage>
        <taxon>Bacteria</taxon>
        <taxon>Bacillati</taxon>
        <taxon>Bacillota</taxon>
        <taxon>Clostridia</taxon>
        <taxon>Eubacteriales</taxon>
        <taxon>Oscillospiraceae</taxon>
        <taxon>Oscillospiraceae incertae sedis</taxon>
    </lineage>
</organism>
<feature type="domain" description="N-acetyltransferase" evidence="1">
    <location>
        <begin position="1"/>
        <end position="138"/>
    </location>
</feature>
<dbReference type="Pfam" id="PF13527">
    <property type="entry name" value="Acetyltransf_9"/>
    <property type="match status" value="1"/>
</dbReference>
<reference evidence="2 3" key="1">
    <citation type="submission" date="2018-08" db="EMBL/GenBank/DDBJ databases">
        <title>A genome reference for cultivated species of the human gut microbiota.</title>
        <authorList>
            <person name="Zou Y."/>
            <person name="Xue W."/>
            <person name="Luo G."/>
        </authorList>
    </citation>
    <scope>NUCLEOTIDE SEQUENCE [LARGE SCALE GENOMIC DNA]</scope>
    <source>
        <strain evidence="2 3">AF28-26</strain>
    </source>
</reference>
<gene>
    <name evidence="2" type="ORF">DWY99_03200</name>
</gene>
<dbReference type="Gene3D" id="3.40.630.30">
    <property type="match status" value="1"/>
</dbReference>
<dbReference type="GO" id="GO:0034069">
    <property type="term" value="F:aminoglycoside N-acetyltransferase activity"/>
    <property type="evidence" value="ECO:0007669"/>
    <property type="project" value="TreeGrafter"/>
</dbReference>
<evidence type="ECO:0000259" key="1">
    <source>
        <dbReference type="PROSITE" id="PS51186"/>
    </source>
</evidence>
<dbReference type="InterPro" id="IPR000182">
    <property type="entry name" value="GNAT_dom"/>
</dbReference>
<dbReference type="PANTHER" id="PTHR37817">
    <property type="entry name" value="N-ACETYLTRANSFERASE EIS"/>
    <property type="match status" value="1"/>
</dbReference>